<accession>A0A6A6GHU3</accession>
<dbReference type="EMBL" id="ML992504">
    <property type="protein sequence ID" value="KAF2225189.1"/>
    <property type="molecule type" value="Genomic_DNA"/>
</dbReference>
<dbReference type="InterPro" id="IPR053137">
    <property type="entry name" value="NLR-like"/>
</dbReference>
<gene>
    <name evidence="1" type="ORF">BDZ85DRAFT_194132</name>
</gene>
<protein>
    <submittedName>
        <fullName evidence="1">Nucleoside phosphorylase domain-containing protein</fullName>
    </submittedName>
</protein>
<dbReference type="GO" id="GO:0003824">
    <property type="term" value="F:catalytic activity"/>
    <property type="evidence" value="ECO:0007669"/>
    <property type="project" value="InterPro"/>
</dbReference>
<dbReference type="PANTHER" id="PTHR46082">
    <property type="entry name" value="ATP/GTP-BINDING PROTEIN-RELATED"/>
    <property type="match status" value="1"/>
</dbReference>
<dbReference type="InterPro" id="IPR035994">
    <property type="entry name" value="Nucleoside_phosphorylase_sf"/>
</dbReference>
<name>A0A6A6GHU3_9PEZI</name>
<evidence type="ECO:0000313" key="2">
    <source>
        <dbReference type="Proteomes" id="UP000799538"/>
    </source>
</evidence>
<keyword evidence="2" id="KW-1185">Reference proteome</keyword>
<organism evidence="1 2">
    <name type="scientific">Elsinoe ampelina</name>
    <dbReference type="NCBI Taxonomy" id="302913"/>
    <lineage>
        <taxon>Eukaryota</taxon>
        <taxon>Fungi</taxon>
        <taxon>Dikarya</taxon>
        <taxon>Ascomycota</taxon>
        <taxon>Pezizomycotina</taxon>
        <taxon>Dothideomycetes</taxon>
        <taxon>Dothideomycetidae</taxon>
        <taxon>Myriangiales</taxon>
        <taxon>Elsinoaceae</taxon>
        <taxon>Elsinoe</taxon>
    </lineage>
</organism>
<proteinExistence type="predicted"/>
<dbReference type="OrthoDB" id="1658288at2759"/>
<reference evidence="2" key="1">
    <citation type="journal article" date="2020" name="Stud. Mycol.">
        <title>101 Dothideomycetes genomes: A test case for predicting lifestyles and emergence of pathogens.</title>
        <authorList>
            <person name="Haridas S."/>
            <person name="Albert R."/>
            <person name="Binder M."/>
            <person name="Bloem J."/>
            <person name="LaButti K."/>
            <person name="Salamov A."/>
            <person name="Andreopoulos B."/>
            <person name="Baker S."/>
            <person name="Barry K."/>
            <person name="Bills G."/>
            <person name="Bluhm B."/>
            <person name="Cannon C."/>
            <person name="Castanera R."/>
            <person name="Culley D."/>
            <person name="Daum C."/>
            <person name="Ezra D."/>
            <person name="Gonzalez J."/>
            <person name="Henrissat B."/>
            <person name="Kuo A."/>
            <person name="Liang C."/>
            <person name="Lipzen A."/>
            <person name="Lutzoni F."/>
            <person name="Magnuson J."/>
            <person name="Mondo S."/>
            <person name="Nolan M."/>
            <person name="Ohm R."/>
            <person name="Pangilinan J."/>
            <person name="Park H.-J."/>
            <person name="Ramirez L."/>
            <person name="Alfaro M."/>
            <person name="Sun H."/>
            <person name="Tritt A."/>
            <person name="Yoshinaga Y."/>
            <person name="Zwiers L.-H."/>
            <person name="Turgeon B."/>
            <person name="Goodwin S."/>
            <person name="Spatafora J."/>
            <person name="Crous P."/>
            <person name="Grigoriev I."/>
        </authorList>
    </citation>
    <scope>NUCLEOTIDE SEQUENCE [LARGE SCALE GENOMIC DNA]</scope>
    <source>
        <strain evidence="2">CECT 20119</strain>
    </source>
</reference>
<feature type="non-terminal residue" evidence="1">
    <location>
        <position position="316"/>
    </location>
</feature>
<evidence type="ECO:0000313" key="1">
    <source>
        <dbReference type="EMBL" id="KAF2225189.1"/>
    </source>
</evidence>
<dbReference type="Proteomes" id="UP000799538">
    <property type="component" value="Unassembled WGS sequence"/>
</dbReference>
<dbReference type="SUPFAM" id="SSF53167">
    <property type="entry name" value="Purine and uridine phosphorylases"/>
    <property type="match status" value="1"/>
</dbReference>
<dbReference type="GO" id="GO:0009116">
    <property type="term" value="P:nucleoside metabolic process"/>
    <property type="evidence" value="ECO:0007669"/>
    <property type="project" value="InterPro"/>
</dbReference>
<sequence>MARALRFEDYTIAWIAVLRIEAQAAVRVLDVLHEGQFPLSPNDDYIFIGGEINNHNVVIATFPKGQTNGTNSAAALAGHIKARFPNLWFSLLVGVAAGVPNLQASDPTQRRDIRLGDVLVCVPERNSTGVIQYDQGVYVSSDQGAGFVLKGRQAETIAVVRSAIGYISLTKRNPFKHGQPFATWLEEVQADHEDSLFDCPPQVEDVLYCTREEGAHASTRFPLDRKPRPPDHRTRVWYGKIGSGNGLIISARKRDMLRDEHDIIGLEMEAAGVMNVLQAGVIRGVCDYADGQKDKRWQPYAAAVAAVYAKGILSSI</sequence>
<dbReference type="PANTHER" id="PTHR46082:SF11">
    <property type="entry name" value="AAA+ ATPASE DOMAIN-CONTAINING PROTEIN-RELATED"/>
    <property type="match status" value="1"/>
</dbReference>
<dbReference type="AlphaFoldDB" id="A0A6A6GHU3"/>
<dbReference type="Gene3D" id="3.40.50.1580">
    <property type="entry name" value="Nucleoside phosphorylase domain"/>
    <property type="match status" value="1"/>
</dbReference>